<evidence type="ECO:0000313" key="1">
    <source>
        <dbReference type="EMBL" id="MDN3921504.1"/>
    </source>
</evidence>
<dbReference type="EMBL" id="JAUHHC010000004">
    <property type="protein sequence ID" value="MDN3921504.1"/>
    <property type="molecule type" value="Genomic_DNA"/>
</dbReference>
<evidence type="ECO:0000313" key="2">
    <source>
        <dbReference type="Proteomes" id="UP001228044"/>
    </source>
</evidence>
<sequence>MKTPYLIAGAVAALGLGALVLWHARRGDLAANRNDAAGPRLAGMPDMPMMPSMPGMPAMPSAAVPNAPRQAVGPQAPAGLFSGMWG</sequence>
<protein>
    <submittedName>
        <fullName evidence="1">Uncharacterized protein</fullName>
    </submittedName>
</protein>
<accession>A0ABT8DT62</accession>
<reference evidence="1 2" key="1">
    <citation type="submission" date="2023-06" db="EMBL/GenBank/DDBJ databases">
        <title>Pelomonas sp. PFR6 16S ribosomal RNA gene Genome sequencing and assembly.</title>
        <authorList>
            <person name="Woo H."/>
        </authorList>
    </citation>
    <scope>NUCLEOTIDE SEQUENCE [LARGE SCALE GENOMIC DNA]</scope>
    <source>
        <strain evidence="1 2">PFR6</strain>
    </source>
</reference>
<organism evidence="1 2">
    <name type="scientific">Roseateles violae</name>
    <dbReference type="NCBI Taxonomy" id="3058042"/>
    <lineage>
        <taxon>Bacteria</taxon>
        <taxon>Pseudomonadati</taxon>
        <taxon>Pseudomonadota</taxon>
        <taxon>Betaproteobacteria</taxon>
        <taxon>Burkholderiales</taxon>
        <taxon>Sphaerotilaceae</taxon>
        <taxon>Roseateles</taxon>
    </lineage>
</organism>
<comment type="caution">
    <text evidence="1">The sequence shown here is derived from an EMBL/GenBank/DDBJ whole genome shotgun (WGS) entry which is preliminary data.</text>
</comment>
<name>A0ABT8DT62_9BURK</name>
<keyword evidence="2" id="KW-1185">Reference proteome</keyword>
<dbReference type="RefSeq" id="WP_290359828.1">
    <property type="nucleotide sequence ID" value="NZ_JAUHHC010000004.1"/>
</dbReference>
<gene>
    <name evidence="1" type="ORF">QWJ38_14520</name>
</gene>
<proteinExistence type="predicted"/>
<dbReference type="Proteomes" id="UP001228044">
    <property type="component" value="Unassembled WGS sequence"/>
</dbReference>